<dbReference type="InterPro" id="IPR005672">
    <property type="entry name" value="Phosphate_PstA"/>
</dbReference>
<dbReference type="NCBIfam" id="TIGR00974">
    <property type="entry name" value="3a0107s02c"/>
    <property type="match status" value="1"/>
</dbReference>
<keyword evidence="10" id="KW-0175">Coiled coil</keyword>
<dbReference type="Pfam" id="PF00528">
    <property type="entry name" value="BPD_transp_1"/>
    <property type="match status" value="1"/>
</dbReference>
<dbReference type="PROSITE" id="PS50928">
    <property type="entry name" value="ABC_TM1"/>
    <property type="match status" value="1"/>
</dbReference>
<keyword evidence="4" id="KW-0813">Transport</keyword>
<feature type="transmembrane region" description="Helical" evidence="9">
    <location>
        <begin position="12"/>
        <end position="35"/>
    </location>
</feature>
<feature type="transmembrane region" description="Helical" evidence="9">
    <location>
        <begin position="297"/>
        <end position="323"/>
    </location>
</feature>
<dbReference type="Gene3D" id="1.10.3720.10">
    <property type="entry name" value="MetI-like"/>
    <property type="match status" value="1"/>
</dbReference>
<evidence type="ECO:0000256" key="9">
    <source>
        <dbReference type="RuleBase" id="RU363043"/>
    </source>
</evidence>
<sequence>MFNWLKSGSPWIWLTGGAVSISLLSVLGLLLLIGWKGLSYFWPAPLYQWQTEQGQSLLGQLYAEEYVPISHLKEMNIALTPEVEQKGLVKRLSIKVANRDIYAADFVSILEVDVLERSQPMGWAVVERTRGGDFYGVPLGYYHGEEISQDVIGQMEQGLVFANRLRDDIDRLVSKQIRVLSGQAEQLRLEKRRRELNDNLDETFIARYDTQTAIIRQQLSEMEAELDQLRGQLQQQGLVIRDMSGDTHHLPLSQVLDIWYPNQMSLLEKVIHWAKQVWKFLSDDPRESNSEGGVFPAMFGTVLMVLIMSIVVMPLGVIAAVYLHEYAKNNAFTRMIRVAVINLAGVPSIVYGVFGLGFFVYTLGGSIDALFYTERLPAPTFGTPGLLWSALTLAVLTLPVVIVATEEGLSRIPSSVRHGSLALGATQFETMWRIVLPMASPAIITGLILAVARAAGEVAPLMLVGVVKLASTLPVDSQFPFLHLERKFMHLGFHIYDVGFQTTNIEAARPLVYATSFLLVTVIIGLNLTAISIRNNLREKYRTLGQD</sequence>
<dbReference type="AlphaFoldDB" id="E8MCW5"/>
<feature type="transmembrane region" description="Helical" evidence="9">
    <location>
        <begin position="335"/>
        <end position="361"/>
    </location>
</feature>
<gene>
    <name evidence="12" type="ORF">VISI1226_15411</name>
</gene>
<feature type="transmembrane region" description="Helical" evidence="9">
    <location>
        <begin position="381"/>
        <end position="404"/>
    </location>
</feature>
<evidence type="ECO:0000256" key="1">
    <source>
        <dbReference type="ARBA" id="ARBA00004651"/>
    </source>
</evidence>
<dbReference type="OrthoDB" id="9807065at2"/>
<feature type="coiled-coil region" evidence="10">
    <location>
        <begin position="212"/>
        <end position="239"/>
    </location>
</feature>
<evidence type="ECO:0000256" key="2">
    <source>
        <dbReference type="ARBA" id="ARBA00007069"/>
    </source>
</evidence>
<dbReference type="CDD" id="cd06261">
    <property type="entry name" value="TM_PBP2"/>
    <property type="match status" value="1"/>
</dbReference>
<evidence type="ECO:0000256" key="7">
    <source>
        <dbReference type="ARBA" id="ARBA00022989"/>
    </source>
</evidence>
<dbReference type="PANTHER" id="PTHR43470:SF6">
    <property type="entry name" value="PHOSPHATE TRANSPORT SYSTEM PERMEASE PROTEIN PSTA"/>
    <property type="match status" value="1"/>
</dbReference>
<feature type="transmembrane region" description="Helical" evidence="9">
    <location>
        <begin position="434"/>
        <end position="455"/>
    </location>
</feature>
<organism evidence="12 13">
    <name type="scientific">Vibrio sinaloensis DSM 21326</name>
    <dbReference type="NCBI Taxonomy" id="945550"/>
    <lineage>
        <taxon>Bacteria</taxon>
        <taxon>Pseudomonadati</taxon>
        <taxon>Pseudomonadota</taxon>
        <taxon>Gammaproteobacteria</taxon>
        <taxon>Vibrionales</taxon>
        <taxon>Vibrionaceae</taxon>
        <taxon>Vibrio</taxon>
        <taxon>Vibrio oreintalis group</taxon>
    </lineage>
</organism>
<keyword evidence="6 9" id="KW-0812">Transmembrane</keyword>
<dbReference type="SUPFAM" id="SSF161098">
    <property type="entry name" value="MetI-like"/>
    <property type="match status" value="1"/>
</dbReference>
<keyword evidence="8 9" id="KW-0472">Membrane</keyword>
<dbReference type="RefSeq" id="WP_008081257.1">
    <property type="nucleotide sequence ID" value="NZ_AEVT01000117.1"/>
</dbReference>
<keyword evidence="5 9" id="KW-1003">Cell membrane</keyword>
<protein>
    <recommendedName>
        <fullName evidence="3 9">Phosphate transport system permease protein PstA</fullName>
    </recommendedName>
</protein>
<dbReference type="InterPro" id="IPR035906">
    <property type="entry name" value="MetI-like_sf"/>
</dbReference>
<dbReference type="eggNOG" id="COG0581">
    <property type="taxonomic scope" value="Bacteria"/>
</dbReference>
<comment type="subcellular location">
    <subcellularLocation>
        <location evidence="9">Cell inner membrane</location>
        <topology evidence="9">Multi-pass membrane protein</topology>
    </subcellularLocation>
    <subcellularLocation>
        <location evidence="1">Cell membrane</location>
        <topology evidence="1">Multi-pass membrane protein</topology>
    </subcellularLocation>
</comment>
<dbReference type="PANTHER" id="PTHR43470">
    <property type="entry name" value="PHOSPHATE TRANSPORT SYSTEM PERMEASE PROTEIN PSTA-RELATED"/>
    <property type="match status" value="1"/>
</dbReference>
<evidence type="ECO:0000313" key="13">
    <source>
        <dbReference type="Proteomes" id="UP000006228"/>
    </source>
</evidence>
<dbReference type="InterPro" id="IPR000515">
    <property type="entry name" value="MetI-like"/>
</dbReference>
<proteinExistence type="inferred from homology"/>
<reference evidence="12 13" key="1">
    <citation type="journal article" date="2012" name="Int. J. Syst. Evol. Microbiol.">
        <title>Vibrio caribbeanicus sp. nov., isolated from the marine sponge Scleritoderma cyanea.</title>
        <authorList>
            <person name="Hoffmann M."/>
            <person name="Monday S.R."/>
            <person name="Allard M.W."/>
            <person name="Strain E.A."/>
            <person name="Whittaker P."/>
            <person name="Naum M."/>
            <person name="McCarthy P.J."/>
            <person name="Lopez J.V."/>
            <person name="Fischer M."/>
            <person name="Brown E.W."/>
        </authorList>
    </citation>
    <scope>NUCLEOTIDE SEQUENCE [LARGE SCALE GENOMIC DNA]</scope>
    <source>
        <strain evidence="13">DSMZ 21326</strain>
    </source>
</reference>
<accession>E8MCW5</accession>
<evidence type="ECO:0000256" key="3">
    <source>
        <dbReference type="ARBA" id="ARBA00016864"/>
    </source>
</evidence>
<evidence type="ECO:0000256" key="10">
    <source>
        <dbReference type="SAM" id="Coils"/>
    </source>
</evidence>
<evidence type="ECO:0000256" key="8">
    <source>
        <dbReference type="ARBA" id="ARBA00023136"/>
    </source>
</evidence>
<evidence type="ECO:0000259" key="11">
    <source>
        <dbReference type="PROSITE" id="PS50928"/>
    </source>
</evidence>
<evidence type="ECO:0000256" key="5">
    <source>
        <dbReference type="ARBA" id="ARBA00022475"/>
    </source>
</evidence>
<dbReference type="Proteomes" id="UP000006228">
    <property type="component" value="Unassembled WGS sequence"/>
</dbReference>
<evidence type="ECO:0000256" key="4">
    <source>
        <dbReference type="ARBA" id="ARBA00022448"/>
    </source>
</evidence>
<name>E8MCW5_PHOS4</name>
<feature type="domain" description="ABC transmembrane type-1" evidence="11">
    <location>
        <begin position="298"/>
        <end position="530"/>
    </location>
</feature>
<dbReference type="GeneID" id="95571379"/>
<dbReference type="GO" id="GO:0005315">
    <property type="term" value="F:phosphate transmembrane transporter activity"/>
    <property type="evidence" value="ECO:0007669"/>
    <property type="project" value="InterPro"/>
</dbReference>
<dbReference type="GO" id="GO:0035435">
    <property type="term" value="P:phosphate ion transmembrane transport"/>
    <property type="evidence" value="ECO:0007669"/>
    <property type="project" value="InterPro"/>
</dbReference>
<comment type="similarity">
    <text evidence="2 9">Belongs to the binding-protein-dependent transport system permease family. CysTW subfamily.</text>
</comment>
<evidence type="ECO:0000313" key="12">
    <source>
        <dbReference type="EMBL" id="EGA68141.1"/>
    </source>
</evidence>
<comment type="caution">
    <text evidence="12">The sequence shown here is derived from an EMBL/GenBank/DDBJ whole genome shotgun (WGS) entry which is preliminary data.</text>
</comment>
<dbReference type="EMBL" id="AEVT01000117">
    <property type="protein sequence ID" value="EGA68141.1"/>
    <property type="molecule type" value="Genomic_DNA"/>
</dbReference>
<dbReference type="GO" id="GO:0005886">
    <property type="term" value="C:plasma membrane"/>
    <property type="evidence" value="ECO:0007669"/>
    <property type="project" value="UniProtKB-SubCell"/>
</dbReference>
<evidence type="ECO:0000256" key="6">
    <source>
        <dbReference type="ARBA" id="ARBA00022692"/>
    </source>
</evidence>
<keyword evidence="7 9" id="KW-1133">Transmembrane helix</keyword>
<feature type="transmembrane region" description="Helical" evidence="9">
    <location>
        <begin position="511"/>
        <end position="533"/>
    </location>
</feature>